<gene>
    <name evidence="1" type="ORF">D8M06_17395</name>
</gene>
<dbReference type="OrthoDB" id="2706506at2"/>
<reference evidence="1 2" key="1">
    <citation type="journal article" date="2016" name="Int. J. Syst. Evol. Microbiol.">
        <title>Oceanobacillus halophilus sp. nov., a novel moderately halophilic bacterium from a hypersaline lake.</title>
        <authorList>
            <person name="Amoozegar M.A."/>
            <person name="Bagheri M."/>
            <person name="Makhdoumi A."/>
            <person name="Nikou M.M."/>
            <person name="Fazeli S.A.S."/>
            <person name="Schumann P."/>
            <person name="Sproer C."/>
            <person name="Sanchez-Porro C."/>
            <person name="Ventosa A."/>
        </authorList>
    </citation>
    <scope>NUCLEOTIDE SEQUENCE [LARGE SCALE GENOMIC DNA]</scope>
    <source>
        <strain evidence="1 2">DSM 23996</strain>
    </source>
</reference>
<keyword evidence="1" id="KW-0378">Hydrolase</keyword>
<organism evidence="1 2">
    <name type="scientific">Oceanobacillus halophilus</name>
    <dbReference type="NCBI Taxonomy" id="930130"/>
    <lineage>
        <taxon>Bacteria</taxon>
        <taxon>Bacillati</taxon>
        <taxon>Bacillota</taxon>
        <taxon>Bacilli</taxon>
        <taxon>Bacillales</taxon>
        <taxon>Bacillaceae</taxon>
        <taxon>Oceanobacillus</taxon>
    </lineage>
</organism>
<comment type="caution">
    <text evidence="1">The sequence shown here is derived from an EMBL/GenBank/DDBJ whole genome shotgun (WGS) entry which is preliminary data.</text>
</comment>
<protein>
    <submittedName>
        <fullName evidence="1">Hydrolase</fullName>
    </submittedName>
</protein>
<evidence type="ECO:0000313" key="1">
    <source>
        <dbReference type="EMBL" id="RKQ29567.1"/>
    </source>
</evidence>
<name>A0A494ZTP2_9BACI</name>
<sequence length="101" mass="11852">MDKSKYFINVGNGEISQAKHDNNDYLTIYASDSEIGYLRRKFENMHKASFGSFIRSHIPLVEYHNDTANDQYDENMLEVYRMLHELGDETTKSHIESMEIL</sequence>
<evidence type="ECO:0000313" key="2">
    <source>
        <dbReference type="Proteomes" id="UP000269301"/>
    </source>
</evidence>
<dbReference type="Proteomes" id="UP000269301">
    <property type="component" value="Unassembled WGS sequence"/>
</dbReference>
<dbReference type="AlphaFoldDB" id="A0A494ZTP2"/>
<proteinExistence type="predicted"/>
<dbReference type="GO" id="GO:0016787">
    <property type="term" value="F:hydrolase activity"/>
    <property type="evidence" value="ECO:0007669"/>
    <property type="project" value="UniProtKB-KW"/>
</dbReference>
<accession>A0A494ZTP2</accession>
<keyword evidence="2" id="KW-1185">Reference proteome</keyword>
<dbReference type="EMBL" id="RBZP01000023">
    <property type="protein sequence ID" value="RKQ29567.1"/>
    <property type="molecule type" value="Genomic_DNA"/>
</dbReference>
<dbReference type="RefSeq" id="WP_121205861.1">
    <property type="nucleotide sequence ID" value="NZ_RBZP01000023.1"/>
</dbReference>